<reference evidence="1 2" key="1">
    <citation type="submission" date="2018-07" db="EMBL/GenBank/DDBJ databases">
        <title>Freshwater and sediment microbial communities from various areas in North America, analyzing microbe dynamics in response to fracking.</title>
        <authorList>
            <person name="Lamendella R."/>
        </authorList>
    </citation>
    <scope>NUCLEOTIDE SEQUENCE [LARGE SCALE GENOMIC DNA]</scope>
    <source>
        <strain evidence="1 2">160A</strain>
    </source>
</reference>
<keyword evidence="1" id="KW-0132">Cell division</keyword>
<dbReference type="STRING" id="1168289.GCA_000259075_01329"/>
<dbReference type="EMBL" id="QPIZ01000021">
    <property type="protein sequence ID" value="RCW30582.1"/>
    <property type="molecule type" value="Genomic_DNA"/>
</dbReference>
<evidence type="ECO:0000313" key="2">
    <source>
        <dbReference type="Proteomes" id="UP000252733"/>
    </source>
</evidence>
<protein>
    <submittedName>
        <fullName evidence="1">Cell division protein FtsQ</fullName>
    </submittedName>
</protein>
<gene>
    <name evidence="1" type="ORF">DFO77_12118</name>
</gene>
<dbReference type="RefSeq" id="WP_106151595.1">
    <property type="nucleotide sequence ID" value="NZ_PVTS01000001.1"/>
</dbReference>
<accession>A0A2T0XTP5</accession>
<dbReference type="Proteomes" id="UP000252733">
    <property type="component" value="Unassembled WGS sequence"/>
</dbReference>
<keyword evidence="1" id="KW-0131">Cell cycle</keyword>
<dbReference type="GO" id="GO:0051301">
    <property type="term" value="P:cell division"/>
    <property type="evidence" value="ECO:0007669"/>
    <property type="project" value="UniProtKB-KW"/>
</dbReference>
<comment type="caution">
    <text evidence="1">The sequence shown here is derived from an EMBL/GenBank/DDBJ whole genome shotgun (WGS) entry which is preliminary data.</text>
</comment>
<sequence>MKRIRKILLWALLLLYFPIMLSFVGEHQEAVVCRDVVVTVKDSADTRFVTGAEIREAVLGKYENTLGKELTSVSMFEIENFIKKHPAIKTCEVYQTIGGFLRVDLEQHLPLIRVFENTRTYYIDEDGQEMPVFDNFSARVLVVSGELDGKMDDLFRLARIFRNDPFWDAQIEQVYVKRNGDFVMVPRVGDHLILLGPPERVEEKLRNLRALYKQGLSPREWNNYQVINLKFKGQVLCSKKRNI</sequence>
<proteinExistence type="predicted"/>
<organism evidence="1 2">
    <name type="scientific">Marinilabilia salmonicolor</name>
    <dbReference type="NCBI Taxonomy" id="989"/>
    <lineage>
        <taxon>Bacteria</taxon>
        <taxon>Pseudomonadati</taxon>
        <taxon>Bacteroidota</taxon>
        <taxon>Bacteroidia</taxon>
        <taxon>Marinilabiliales</taxon>
        <taxon>Marinilabiliaceae</taxon>
        <taxon>Marinilabilia</taxon>
    </lineage>
</organism>
<dbReference type="AlphaFoldDB" id="A0A2T0XTP5"/>
<dbReference type="OrthoDB" id="1466667at2"/>
<name>A0A2T0XTP5_9BACT</name>
<evidence type="ECO:0000313" key="1">
    <source>
        <dbReference type="EMBL" id="RCW30582.1"/>
    </source>
</evidence>
<keyword evidence="2" id="KW-1185">Reference proteome</keyword>